<dbReference type="InterPro" id="IPR016423">
    <property type="entry name" value="Resolvase_Rsv"/>
</dbReference>
<protein>
    <submittedName>
        <fullName evidence="4">Tyrosine-type recombinase/integrase</fullName>
    </submittedName>
</protein>
<evidence type="ECO:0000256" key="2">
    <source>
        <dbReference type="ARBA" id="ARBA00023172"/>
    </source>
</evidence>
<feature type="domain" description="Tyr recombinase" evidence="3">
    <location>
        <begin position="36"/>
        <end position="234"/>
    </location>
</feature>
<dbReference type="PANTHER" id="PTHR30349">
    <property type="entry name" value="PHAGE INTEGRASE-RELATED"/>
    <property type="match status" value="1"/>
</dbReference>
<dbReference type="RefSeq" id="WP_367593538.1">
    <property type="nucleotide sequence ID" value="NZ_JBFMVT010000001.1"/>
</dbReference>
<evidence type="ECO:0000259" key="3">
    <source>
        <dbReference type="PROSITE" id="PS51898"/>
    </source>
</evidence>
<evidence type="ECO:0000256" key="1">
    <source>
        <dbReference type="ARBA" id="ARBA00022908"/>
    </source>
</evidence>
<sequence length="252" mass="28498">MSLHPVTMNAPLQPGGPSLDYGRAIALRRMALHYTELPKYLLAPEVAALLHYLPDWTQHGLINTLWNTGARINEALALRRRDFRLNDDIPHVVIRTAKQRRTGGGRPQKGKSANRVVVLSDADYVREMRNLFASTKEKFDIDTLTGEKRAMPVWSVTDRTVRNWLKGAVNEASRDGVTFTVEISPHTFRHSFAMHLLYGHTPPKVLQSLMGHEKYESTEVYTKVFALDVAASQNVMFTLPVGDALQLLRDNR</sequence>
<keyword evidence="1" id="KW-0229">DNA integration</keyword>
<dbReference type="PANTHER" id="PTHR30349:SF90">
    <property type="entry name" value="TYROSINE RECOMBINASE XERD"/>
    <property type="match status" value="1"/>
</dbReference>
<dbReference type="InterPro" id="IPR002104">
    <property type="entry name" value="Integrase_catalytic"/>
</dbReference>
<dbReference type="Gene3D" id="1.10.443.10">
    <property type="entry name" value="Intergrase catalytic core"/>
    <property type="match status" value="1"/>
</dbReference>
<dbReference type="Proteomes" id="UP001555342">
    <property type="component" value="Unassembled WGS sequence"/>
</dbReference>
<organism evidence="4 5">
    <name type="scientific">Buttiauxella gaviniae</name>
    <dbReference type="NCBI Taxonomy" id="82990"/>
    <lineage>
        <taxon>Bacteria</taxon>
        <taxon>Pseudomonadati</taxon>
        <taxon>Pseudomonadota</taxon>
        <taxon>Gammaproteobacteria</taxon>
        <taxon>Enterobacterales</taxon>
        <taxon>Enterobacteriaceae</taxon>
        <taxon>Buttiauxella</taxon>
    </lineage>
</organism>
<dbReference type="PROSITE" id="PS51898">
    <property type="entry name" value="TYR_RECOMBINASE"/>
    <property type="match status" value="1"/>
</dbReference>
<dbReference type="InterPro" id="IPR050090">
    <property type="entry name" value="Tyrosine_recombinase_XerCD"/>
</dbReference>
<dbReference type="SUPFAM" id="SSF56349">
    <property type="entry name" value="DNA breaking-rejoining enzymes"/>
    <property type="match status" value="1"/>
</dbReference>
<dbReference type="InterPro" id="IPR013762">
    <property type="entry name" value="Integrase-like_cat_sf"/>
</dbReference>
<reference evidence="4 5" key="1">
    <citation type="submission" date="2024-07" db="EMBL/GenBank/DDBJ databases">
        <authorList>
            <person name="Wang L."/>
        </authorList>
    </citation>
    <scope>NUCLEOTIDE SEQUENCE [LARGE SCALE GENOMIC DNA]</scope>
    <source>
        <strain evidence="4 5">WL359</strain>
    </source>
</reference>
<proteinExistence type="predicted"/>
<evidence type="ECO:0000313" key="5">
    <source>
        <dbReference type="Proteomes" id="UP001555342"/>
    </source>
</evidence>
<keyword evidence="2" id="KW-0233">DNA recombination</keyword>
<dbReference type="PIRSF" id="PIRSF004576">
    <property type="entry name" value="Resolvase_Rsv"/>
    <property type="match status" value="1"/>
</dbReference>
<dbReference type="InterPro" id="IPR011010">
    <property type="entry name" value="DNA_brk_join_enz"/>
</dbReference>
<keyword evidence="5" id="KW-1185">Reference proteome</keyword>
<dbReference type="EMBL" id="JBFMVT010000001">
    <property type="protein sequence ID" value="MEW7311164.1"/>
    <property type="molecule type" value="Genomic_DNA"/>
</dbReference>
<name>A0ABV3NNQ4_9ENTR</name>
<evidence type="ECO:0000313" key="4">
    <source>
        <dbReference type="EMBL" id="MEW7311164.1"/>
    </source>
</evidence>
<dbReference type="Pfam" id="PF00589">
    <property type="entry name" value="Phage_integrase"/>
    <property type="match status" value="1"/>
</dbReference>
<gene>
    <name evidence="4" type="ORF">AB1E22_00220</name>
</gene>
<accession>A0ABV3NNQ4</accession>
<comment type="caution">
    <text evidence="4">The sequence shown here is derived from an EMBL/GenBank/DDBJ whole genome shotgun (WGS) entry which is preliminary data.</text>
</comment>